<feature type="binding site" evidence="16">
    <location>
        <position position="96"/>
    </location>
    <ligand>
        <name>substrate</name>
    </ligand>
</feature>
<feature type="binding site" evidence="16">
    <location>
        <position position="134"/>
    </location>
    <ligand>
        <name>substrate</name>
    </ligand>
</feature>
<evidence type="ECO:0000256" key="10">
    <source>
        <dbReference type="ARBA" id="ARBA00022723"/>
    </source>
</evidence>
<dbReference type="GO" id="GO:0003862">
    <property type="term" value="F:3-isopropylmalate dehydrogenase activity"/>
    <property type="evidence" value="ECO:0007669"/>
    <property type="project" value="UniProtKB-UniRule"/>
</dbReference>
<comment type="pathway">
    <text evidence="4 16 17">Amino-acid biosynthesis; L-leucine biosynthesis; L-leucine from 3-methyl-2-oxobutanoate: step 3/4.</text>
</comment>
<keyword evidence="13 16" id="KW-0520">NAD</keyword>
<dbReference type="FunFam" id="3.40.718.10:FF:000028">
    <property type="entry name" value="3-isopropylmalate dehydrogenase"/>
    <property type="match status" value="1"/>
</dbReference>
<evidence type="ECO:0000256" key="12">
    <source>
        <dbReference type="ARBA" id="ARBA00023002"/>
    </source>
</evidence>
<dbReference type="EC" id="1.1.1.85" evidence="16"/>
<proteinExistence type="inferred from homology"/>
<evidence type="ECO:0000256" key="4">
    <source>
        <dbReference type="ARBA" id="ARBA00004762"/>
    </source>
</evidence>
<comment type="subcellular location">
    <subcellularLocation>
        <location evidence="3 16">Cytoplasm</location>
    </subcellularLocation>
</comment>
<dbReference type="UniPathway" id="UPA00048">
    <property type="reaction ID" value="UER00072"/>
</dbReference>
<sequence>MKKTITVLPGDGIGLEVVKATTTVLDKVAELYGHEFEYKYADIGGTAIDKHEDPLPQETVDTCKSSDGVLLGAVGGPKWENHPSGLRPEQGLLGIRKALQLFANLRPVTGHESLTDASSLKKEVVDNVDLMILRELTGGIYFGRPQERRQVDGEEAALDTMIYKKSEIERIVRQGFEMAKLRRKKLTSVDKANVLESSRLWRETVEEIKSDYPDVKVEHMLVDNAAMQIIREPKQFDVMVTGNMFGDILSDAASMLTGSLGMLPSASIGEQAPGLYEPVHGSAPDIEGQNKANPLAMIASAAMMLKYSFKMTEEADALDKAVSDVLSAGHRTGDIAKEGETALSTDEMTEKVMEVLKK</sequence>
<evidence type="ECO:0000259" key="18">
    <source>
        <dbReference type="SMART" id="SM01329"/>
    </source>
</evidence>
<evidence type="ECO:0000256" key="14">
    <source>
        <dbReference type="ARBA" id="ARBA00023304"/>
    </source>
</evidence>
<keyword evidence="12 16" id="KW-0560">Oxidoreductase</keyword>
<reference evidence="20" key="1">
    <citation type="submission" date="2016-10" db="EMBL/GenBank/DDBJ databases">
        <authorList>
            <person name="Varghese N."/>
            <person name="Submissions S."/>
        </authorList>
    </citation>
    <scope>NUCLEOTIDE SEQUENCE [LARGE SCALE GENOMIC DNA]</scope>
    <source>
        <strain evidence="20">S7</strain>
    </source>
</reference>
<comment type="function">
    <text evidence="15 16 17">Catalyzes the oxidation of 3-carboxy-2-hydroxy-4-methylpentanoate (3-isopropylmalate) to 3-carboxy-4-methyl-2-oxopentanoate. The product decarboxylates to 4-methyl-2 oxopentanoate.</text>
</comment>
<dbReference type="Pfam" id="PF00180">
    <property type="entry name" value="Iso_dh"/>
    <property type="match status" value="1"/>
</dbReference>
<dbReference type="STRING" id="1884432.SAMN05518683_10957"/>
<dbReference type="PANTHER" id="PTHR42979:SF1">
    <property type="entry name" value="3-ISOPROPYLMALATE DEHYDROGENASE"/>
    <property type="match status" value="1"/>
</dbReference>
<comment type="similarity">
    <text evidence="5 16">Belongs to the isocitrate and isopropylmalate dehydrogenases family. LeuB type 1 subfamily.</text>
</comment>
<feature type="binding site" evidence="16">
    <location>
        <position position="247"/>
    </location>
    <ligand>
        <name>Mg(2+)</name>
        <dbReference type="ChEBI" id="CHEBI:18420"/>
    </ligand>
</feature>
<evidence type="ECO:0000256" key="3">
    <source>
        <dbReference type="ARBA" id="ARBA00004496"/>
    </source>
</evidence>
<comment type="cofactor">
    <cofactor evidence="2">
        <name>Mn(2+)</name>
        <dbReference type="ChEBI" id="CHEBI:29035"/>
    </cofactor>
</comment>
<keyword evidence="7 16" id="KW-0432">Leucine biosynthesis</keyword>
<comment type="subunit">
    <text evidence="6 16 17">Homodimer.</text>
</comment>
<evidence type="ECO:0000256" key="7">
    <source>
        <dbReference type="ARBA" id="ARBA00022430"/>
    </source>
</evidence>
<dbReference type="SUPFAM" id="SSF53659">
    <property type="entry name" value="Isocitrate/Isopropylmalate dehydrogenase-like"/>
    <property type="match status" value="1"/>
</dbReference>
<dbReference type="GO" id="GO:0009098">
    <property type="term" value="P:L-leucine biosynthetic process"/>
    <property type="evidence" value="ECO:0007669"/>
    <property type="project" value="UniProtKB-UniRule"/>
</dbReference>
<dbReference type="GO" id="GO:0005829">
    <property type="term" value="C:cytosol"/>
    <property type="evidence" value="ECO:0007669"/>
    <property type="project" value="TreeGrafter"/>
</dbReference>
<keyword evidence="9 16" id="KW-0028">Amino-acid biosynthesis</keyword>
<dbReference type="InterPro" id="IPR004429">
    <property type="entry name" value="Isopropylmalate_DH"/>
</dbReference>
<comment type="catalytic activity">
    <reaction evidence="1 16 17">
        <text>(2R,3S)-3-isopropylmalate + NAD(+) = 4-methyl-2-oxopentanoate + CO2 + NADH</text>
        <dbReference type="Rhea" id="RHEA:32271"/>
        <dbReference type="ChEBI" id="CHEBI:16526"/>
        <dbReference type="ChEBI" id="CHEBI:17865"/>
        <dbReference type="ChEBI" id="CHEBI:35121"/>
        <dbReference type="ChEBI" id="CHEBI:57540"/>
        <dbReference type="ChEBI" id="CHEBI:57945"/>
        <dbReference type="EC" id="1.1.1.85"/>
    </reaction>
</comment>
<dbReference type="Proteomes" id="UP000198892">
    <property type="component" value="Unassembled WGS sequence"/>
</dbReference>
<evidence type="ECO:0000256" key="11">
    <source>
        <dbReference type="ARBA" id="ARBA00022842"/>
    </source>
</evidence>
<feature type="binding site" evidence="16">
    <location>
        <begin position="281"/>
        <end position="293"/>
    </location>
    <ligand>
        <name>NAD(+)</name>
        <dbReference type="ChEBI" id="CHEBI:57540"/>
    </ligand>
</feature>
<evidence type="ECO:0000256" key="2">
    <source>
        <dbReference type="ARBA" id="ARBA00001936"/>
    </source>
</evidence>
<feature type="site" description="Important for catalysis" evidence="16">
    <location>
        <position position="141"/>
    </location>
</feature>
<dbReference type="GO" id="GO:0000287">
    <property type="term" value="F:magnesium ion binding"/>
    <property type="evidence" value="ECO:0007669"/>
    <property type="project" value="InterPro"/>
</dbReference>
<evidence type="ECO:0000256" key="5">
    <source>
        <dbReference type="ARBA" id="ARBA00008319"/>
    </source>
</evidence>
<evidence type="ECO:0000256" key="8">
    <source>
        <dbReference type="ARBA" id="ARBA00022490"/>
    </source>
</evidence>
<feature type="binding site" evidence="16">
    <location>
        <position position="106"/>
    </location>
    <ligand>
        <name>substrate</name>
    </ligand>
</feature>
<protein>
    <recommendedName>
        <fullName evidence="16">3-isopropylmalate dehydrogenase</fullName>
        <ecNumber evidence="16">1.1.1.85</ecNumber>
    </recommendedName>
    <alternativeName>
        <fullName evidence="16">3-IPM-DH</fullName>
    </alternativeName>
    <alternativeName>
        <fullName evidence="16">Beta-IPM dehydrogenase</fullName>
        <shortName evidence="16">IMDH</shortName>
    </alternativeName>
</protein>
<evidence type="ECO:0000256" key="1">
    <source>
        <dbReference type="ARBA" id="ARBA00000624"/>
    </source>
</evidence>
<evidence type="ECO:0000256" key="13">
    <source>
        <dbReference type="ARBA" id="ARBA00023027"/>
    </source>
</evidence>
<name>A0A1I5SR65_9BACI</name>
<keyword evidence="8 16" id="KW-0963">Cytoplasm</keyword>
<dbReference type="RefSeq" id="WP_093336994.1">
    <property type="nucleotide sequence ID" value="NZ_FOXD01000009.1"/>
</dbReference>
<gene>
    <name evidence="16" type="primary">leuB</name>
    <name evidence="19" type="ORF">SAMN05518683_10957</name>
</gene>
<dbReference type="SMART" id="SM01329">
    <property type="entry name" value="Iso_dh"/>
    <property type="match status" value="1"/>
</dbReference>
<accession>A0A1I5SR65</accession>
<feature type="site" description="Important for catalysis" evidence="16">
    <location>
        <position position="191"/>
    </location>
</feature>
<feature type="binding site" evidence="16">
    <location>
        <begin position="76"/>
        <end position="89"/>
    </location>
    <ligand>
        <name>NAD(+)</name>
        <dbReference type="ChEBI" id="CHEBI:57540"/>
    </ligand>
</feature>
<feature type="binding site" evidence="16">
    <location>
        <position position="223"/>
    </location>
    <ligand>
        <name>Mg(2+)</name>
        <dbReference type="ChEBI" id="CHEBI:18420"/>
    </ligand>
</feature>
<keyword evidence="14 16" id="KW-0100">Branched-chain amino acid biosynthesis</keyword>
<feature type="domain" description="Isopropylmalate dehydrogenase-like" evidence="18">
    <location>
        <begin position="4"/>
        <end position="352"/>
    </location>
</feature>
<evidence type="ECO:0000313" key="20">
    <source>
        <dbReference type="Proteomes" id="UP000198892"/>
    </source>
</evidence>
<feature type="binding site" evidence="16">
    <location>
        <position position="251"/>
    </location>
    <ligand>
        <name>Mg(2+)</name>
        <dbReference type="ChEBI" id="CHEBI:18420"/>
    </ligand>
</feature>
<keyword evidence="16" id="KW-0464">Manganese</keyword>
<dbReference type="NCBIfam" id="TIGR00169">
    <property type="entry name" value="leuB"/>
    <property type="match status" value="1"/>
</dbReference>
<dbReference type="OrthoDB" id="9806254at2"/>
<dbReference type="InterPro" id="IPR019818">
    <property type="entry name" value="IsoCit/isopropylmalate_DH_CS"/>
</dbReference>
<keyword evidence="20" id="KW-1185">Reference proteome</keyword>
<evidence type="ECO:0000313" key="19">
    <source>
        <dbReference type="EMBL" id="SFP73121.1"/>
    </source>
</evidence>
<keyword evidence="10 16" id="KW-0479">Metal-binding</keyword>
<dbReference type="Gene3D" id="3.40.718.10">
    <property type="entry name" value="Isopropylmalate Dehydrogenase"/>
    <property type="match status" value="1"/>
</dbReference>
<dbReference type="PANTHER" id="PTHR42979">
    <property type="entry name" value="3-ISOPROPYLMALATE DEHYDROGENASE"/>
    <property type="match status" value="1"/>
</dbReference>
<dbReference type="HAMAP" id="MF_01033">
    <property type="entry name" value="LeuB_type1"/>
    <property type="match status" value="1"/>
</dbReference>
<feature type="binding site" evidence="16">
    <location>
        <position position="223"/>
    </location>
    <ligand>
        <name>substrate</name>
    </ligand>
</feature>
<evidence type="ECO:0000256" key="9">
    <source>
        <dbReference type="ARBA" id="ARBA00022605"/>
    </source>
</evidence>
<evidence type="ECO:0000256" key="6">
    <source>
        <dbReference type="ARBA" id="ARBA00011738"/>
    </source>
</evidence>
<evidence type="ECO:0000256" key="15">
    <source>
        <dbReference type="ARBA" id="ARBA00023577"/>
    </source>
</evidence>
<dbReference type="PROSITE" id="PS00470">
    <property type="entry name" value="IDH_IMDH"/>
    <property type="match status" value="1"/>
</dbReference>
<evidence type="ECO:0000256" key="16">
    <source>
        <dbReference type="HAMAP-Rule" id="MF_01033"/>
    </source>
</evidence>
<comment type="cofactor">
    <cofactor evidence="16 17">
        <name>Mg(2+)</name>
        <dbReference type="ChEBI" id="CHEBI:18420"/>
    </cofactor>
    <cofactor evidence="16 17">
        <name>Mn(2+)</name>
        <dbReference type="ChEBI" id="CHEBI:29035"/>
    </cofactor>
    <text evidence="16 17">Binds 1 Mg(2+) or Mn(2+) ion per subunit.</text>
</comment>
<organism evidence="19 20">
    <name type="scientific">Salibacterium halotolerans</name>
    <dbReference type="NCBI Taxonomy" id="1884432"/>
    <lineage>
        <taxon>Bacteria</taxon>
        <taxon>Bacillati</taxon>
        <taxon>Bacillota</taxon>
        <taxon>Bacilli</taxon>
        <taxon>Bacillales</taxon>
        <taxon>Bacillaceae</taxon>
    </lineage>
</organism>
<dbReference type="InterPro" id="IPR024084">
    <property type="entry name" value="IsoPropMal-DH-like_dom"/>
</dbReference>
<keyword evidence="11 16" id="KW-0460">Magnesium</keyword>
<dbReference type="EMBL" id="FOXD01000009">
    <property type="protein sequence ID" value="SFP73121.1"/>
    <property type="molecule type" value="Genomic_DNA"/>
</dbReference>
<dbReference type="AlphaFoldDB" id="A0A1I5SR65"/>
<dbReference type="GO" id="GO:0051287">
    <property type="term" value="F:NAD binding"/>
    <property type="evidence" value="ECO:0007669"/>
    <property type="project" value="InterPro"/>
</dbReference>
<evidence type="ECO:0000256" key="17">
    <source>
        <dbReference type="RuleBase" id="RU004445"/>
    </source>
</evidence>